<evidence type="ECO:0000313" key="9">
    <source>
        <dbReference type="Proteomes" id="UP001595683"/>
    </source>
</evidence>
<dbReference type="Pfam" id="PF13440">
    <property type="entry name" value="Polysacc_synt_3"/>
    <property type="match status" value="1"/>
</dbReference>
<keyword evidence="6 7" id="KW-0472">Membrane</keyword>
<evidence type="ECO:0000256" key="6">
    <source>
        <dbReference type="ARBA" id="ARBA00023136"/>
    </source>
</evidence>
<feature type="transmembrane region" description="Helical" evidence="7">
    <location>
        <begin position="444"/>
        <end position="463"/>
    </location>
</feature>
<organism evidence="8 9">
    <name type="scientific">Novosphingobium pokkalii</name>
    <dbReference type="NCBI Taxonomy" id="1770194"/>
    <lineage>
        <taxon>Bacteria</taxon>
        <taxon>Pseudomonadati</taxon>
        <taxon>Pseudomonadota</taxon>
        <taxon>Alphaproteobacteria</taxon>
        <taxon>Sphingomonadales</taxon>
        <taxon>Sphingomonadaceae</taxon>
        <taxon>Novosphingobium</taxon>
    </lineage>
</organism>
<comment type="similarity">
    <text evidence="2">Belongs to the polysaccharide synthase family.</text>
</comment>
<name>A0ABV7VAY4_9SPHN</name>
<evidence type="ECO:0000256" key="7">
    <source>
        <dbReference type="SAM" id="Phobius"/>
    </source>
</evidence>
<evidence type="ECO:0000256" key="4">
    <source>
        <dbReference type="ARBA" id="ARBA00022692"/>
    </source>
</evidence>
<keyword evidence="3" id="KW-1003">Cell membrane</keyword>
<dbReference type="EMBL" id="JBHRYE010000041">
    <property type="protein sequence ID" value="MFC3673303.1"/>
    <property type="molecule type" value="Genomic_DNA"/>
</dbReference>
<keyword evidence="5 7" id="KW-1133">Transmembrane helix</keyword>
<evidence type="ECO:0000256" key="3">
    <source>
        <dbReference type="ARBA" id="ARBA00022475"/>
    </source>
</evidence>
<feature type="transmembrane region" description="Helical" evidence="7">
    <location>
        <begin position="282"/>
        <end position="308"/>
    </location>
</feature>
<feature type="transmembrane region" description="Helical" evidence="7">
    <location>
        <begin position="411"/>
        <end position="432"/>
    </location>
</feature>
<comment type="subcellular location">
    <subcellularLocation>
        <location evidence="1">Cell membrane</location>
        <topology evidence="1">Multi-pass membrane protein</topology>
    </subcellularLocation>
</comment>
<accession>A0ABV7VAY4</accession>
<proteinExistence type="inferred from homology"/>
<comment type="caution">
    <text evidence="8">The sequence shown here is derived from an EMBL/GenBank/DDBJ whole genome shotgun (WGS) entry which is preliminary data.</text>
</comment>
<evidence type="ECO:0000256" key="5">
    <source>
        <dbReference type="ARBA" id="ARBA00022989"/>
    </source>
</evidence>
<evidence type="ECO:0000313" key="8">
    <source>
        <dbReference type="EMBL" id="MFC3673303.1"/>
    </source>
</evidence>
<dbReference type="InterPro" id="IPR050833">
    <property type="entry name" value="Poly_Biosynth_Transport"/>
</dbReference>
<dbReference type="Proteomes" id="UP001595683">
    <property type="component" value="Unassembled WGS sequence"/>
</dbReference>
<evidence type="ECO:0000256" key="2">
    <source>
        <dbReference type="ARBA" id="ARBA00007430"/>
    </source>
</evidence>
<protein>
    <submittedName>
        <fullName evidence="8">Oligosaccharide flippase family protein</fullName>
    </submittedName>
</protein>
<dbReference type="PANTHER" id="PTHR30250">
    <property type="entry name" value="PST FAMILY PREDICTED COLANIC ACID TRANSPORTER"/>
    <property type="match status" value="1"/>
</dbReference>
<feature type="transmembrane region" description="Helical" evidence="7">
    <location>
        <begin position="352"/>
        <end position="370"/>
    </location>
</feature>
<feature type="transmembrane region" description="Helical" evidence="7">
    <location>
        <begin position="376"/>
        <end position="399"/>
    </location>
</feature>
<feature type="transmembrane region" description="Helical" evidence="7">
    <location>
        <begin position="150"/>
        <end position="172"/>
    </location>
</feature>
<dbReference type="RefSeq" id="WP_379541490.1">
    <property type="nucleotide sequence ID" value="NZ_JBHRYE010000041.1"/>
</dbReference>
<feature type="transmembrane region" description="Helical" evidence="7">
    <location>
        <begin position="320"/>
        <end position="340"/>
    </location>
</feature>
<feature type="transmembrane region" description="Helical" evidence="7">
    <location>
        <begin position="79"/>
        <end position="101"/>
    </location>
</feature>
<keyword evidence="9" id="KW-1185">Reference proteome</keyword>
<gene>
    <name evidence="8" type="ORF">ACFOOT_17920</name>
</gene>
<dbReference type="PANTHER" id="PTHR30250:SF10">
    <property type="entry name" value="LIPOPOLYSACCHARIDE BIOSYNTHESIS PROTEIN WZXC"/>
    <property type="match status" value="1"/>
</dbReference>
<evidence type="ECO:0000256" key="1">
    <source>
        <dbReference type="ARBA" id="ARBA00004651"/>
    </source>
</evidence>
<sequence length="478" mass="51017">MSYSKLAMKGAIWSLLQVLAERFTQTVVMLTAALFLGPHEFGVAAMATAPAIVTAATLQSGNQLVIQRDEATPAFLDTAFSLFLWLGVLAAVAIAALAFVFRMMPGYDAVYLMILPTALAPLAAGVGVVAEGLLERSFNYRVLAVRKTVGQAIAGVACCTLAVLGFGAWSIVVQVTVAPVISTAISIAASGWRPQRLAGFDAMKELTRFSGALLGFSAMNQINIRSVDVIVGFIAGPTATGVFRLARTVLDLAVSLFLNPINNTLLPIFSRMVEDRQRTVEAMWRACGITSLVASVPFVASAFAGPYVAELVFKDKWPHLAQMITILLISLPLIAVVVPMQTYLVAIGRPKLAFFNNVIQTTMNIAFIWVGAYFGVLAAGTAFVIRCFLGGGILIYVITRLVPEIRVARDVVMSLPTVLGLAVVAVVSSLVWAANLDLNHLGPALSATMLALLLYGGMALAFFRDRLITVFAAIKSKR</sequence>
<keyword evidence="4 7" id="KW-0812">Transmembrane</keyword>
<reference evidence="9" key="1">
    <citation type="journal article" date="2019" name="Int. J. Syst. Evol. Microbiol.">
        <title>The Global Catalogue of Microorganisms (GCM) 10K type strain sequencing project: providing services to taxonomists for standard genome sequencing and annotation.</title>
        <authorList>
            <consortium name="The Broad Institute Genomics Platform"/>
            <consortium name="The Broad Institute Genome Sequencing Center for Infectious Disease"/>
            <person name="Wu L."/>
            <person name="Ma J."/>
        </authorList>
    </citation>
    <scope>NUCLEOTIDE SEQUENCE [LARGE SCALE GENOMIC DNA]</scope>
    <source>
        <strain evidence="9">KCTC 42224</strain>
    </source>
</reference>
<feature type="transmembrane region" description="Helical" evidence="7">
    <location>
        <begin position="110"/>
        <end position="130"/>
    </location>
</feature>